<dbReference type="AlphaFoldDB" id="A0A1F7SF01"/>
<dbReference type="GO" id="GO:0043093">
    <property type="term" value="P:FtsZ-dependent cytokinesis"/>
    <property type="evidence" value="ECO:0007669"/>
    <property type="project" value="UniProtKB-UniRule"/>
</dbReference>
<evidence type="ECO:0000256" key="6">
    <source>
        <dbReference type="PIRNR" id="PIRNR003101"/>
    </source>
</evidence>
<dbReference type="InterPro" id="IPR043129">
    <property type="entry name" value="ATPase_NBD"/>
</dbReference>
<dbReference type="GO" id="GO:0009898">
    <property type="term" value="C:cytoplasmic side of plasma membrane"/>
    <property type="evidence" value="ECO:0007669"/>
    <property type="project" value="UniProtKB-UniRule"/>
</dbReference>
<feature type="domain" description="SHS2" evidence="7">
    <location>
        <begin position="7"/>
        <end position="196"/>
    </location>
</feature>
<gene>
    <name evidence="5" type="primary">ftsA</name>
    <name evidence="8" type="ORF">A3K55_00445</name>
</gene>
<comment type="caution">
    <text evidence="8">The sequence shown here is derived from an EMBL/GenBank/DDBJ whole genome shotgun (WGS) entry which is preliminary data.</text>
</comment>
<evidence type="ECO:0000256" key="5">
    <source>
        <dbReference type="HAMAP-Rule" id="MF_02033"/>
    </source>
</evidence>
<evidence type="ECO:0000313" key="8">
    <source>
        <dbReference type="EMBL" id="OGL52339.1"/>
    </source>
</evidence>
<dbReference type="Pfam" id="PF14450">
    <property type="entry name" value="FtsA"/>
    <property type="match status" value="1"/>
</dbReference>
<protein>
    <recommendedName>
        <fullName evidence="5 6">Cell division protein FtsA</fullName>
    </recommendedName>
</protein>
<evidence type="ECO:0000313" key="9">
    <source>
        <dbReference type="Proteomes" id="UP000185874"/>
    </source>
</evidence>
<name>A0A1F7SF01_9BACT</name>
<keyword evidence="4 5" id="KW-0131">Cell cycle</keyword>
<dbReference type="Proteomes" id="UP000185874">
    <property type="component" value="Unassembled WGS sequence"/>
</dbReference>
<proteinExistence type="inferred from homology"/>
<evidence type="ECO:0000256" key="3">
    <source>
        <dbReference type="ARBA" id="ARBA00023136"/>
    </source>
</evidence>
<accession>A0A1F7SF01</accession>
<dbReference type="NCBIfam" id="TIGR01174">
    <property type="entry name" value="ftsA"/>
    <property type="match status" value="1"/>
</dbReference>
<comment type="subcellular location">
    <subcellularLocation>
        <location evidence="5">Cell membrane</location>
        <topology evidence="5">Peripheral membrane protein</topology>
        <orientation evidence="5">Cytoplasmic side</orientation>
    </subcellularLocation>
    <text evidence="5">Localizes to the Z ring in an FtsZ-dependent manner. Targeted to the membrane through a conserved C-terminal amphipathic helix.</text>
</comment>
<dbReference type="GO" id="GO:0032153">
    <property type="term" value="C:cell division site"/>
    <property type="evidence" value="ECO:0007669"/>
    <property type="project" value="UniProtKB-UniRule"/>
</dbReference>
<dbReference type="SUPFAM" id="SSF53067">
    <property type="entry name" value="Actin-like ATPase domain"/>
    <property type="match status" value="2"/>
</dbReference>
<sequence>MSHSKIISGIDIGTSKITTIVGQHHQPEDRLNIIAVSSVPTNGFRKGQIINLEEATRTIIDSVESAERMAGFSINQALVSITAPHLESVNSQGVITIGNPNGQIIPDDVDRVIEASKAISIPPGKEIFHVIPRTYTVDHQEGILDPISMSGLQLETESHLILASTSSLSNLKKCLDDAGINPIATIYSGLATAKATLTPTEKELGVALIDIGGSLTTVTIYLENSPAFSTVLPIGGNNVTNDLAIGLRMSLEDTEKIKLRLGRISENKKFEDEIDLSDFGLSDNSSKKISYQTAVNGIIQPRLEELFSLLYQKITQSGLANSIPAGIVLTGGGSLTVCAKEICNQNIPLPLRIAYPPKIGGIVDDIITPAYTTAIGLILYGLEENLPKRKSKSTKKTSVSFTNLFSKVKSLLEPLLP</sequence>
<keyword evidence="2 5" id="KW-0132">Cell division</keyword>
<comment type="similarity">
    <text evidence="5 6">Belongs to the FtsA/MreB family.</text>
</comment>
<dbReference type="PANTHER" id="PTHR32432:SF4">
    <property type="entry name" value="CELL DIVISION PROTEIN FTSA"/>
    <property type="match status" value="1"/>
</dbReference>
<comment type="subunit">
    <text evidence="5">Self-interacts. Interacts with FtsZ.</text>
</comment>
<dbReference type="Gene3D" id="3.30.420.40">
    <property type="match status" value="2"/>
</dbReference>
<dbReference type="PIRSF" id="PIRSF003101">
    <property type="entry name" value="FtsA"/>
    <property type="match status" value="1"/>
</dbReference>
<keyword evidence="3 5" id="KW-0472">Membrane</keyword>
<dbReference type="CDD" id="cd24048">
    <property type="entry name" value="ASKHA_NBD_FtsA"/>
    <property type="match status" value="1"/>
</dbReference>
<dbReference type="Pfam" id="PF02491">
    <property type="entry name" value="SHS2_FTSA"/>
    <property type="match status" value="1"/>
</dbReference>
<dbReference type="PANTHER" id="PTHR32432">
    <property type="entry name" value="CELL DIVISION PROTEIN FTSA-RELATED"/>
    <property type="match status" value="1"/>
</dbReference>
<dbReference type="InterPro" id="IPR020823">
    <property type="entry name" value="Cell_div_FtsA"/>
</dbReference>
<dbReference type="InterPro" id="IPR050696">
    <property type="entry name" value="FtsA/MreB"/>
</dbReference>
<reference evidence="8 9" key="1">
    <citation type="journal article" date="2016" name="Nat. Commun.">
        <title>Thousands of microbial genomes shed light on interconnected biogeochemical processes in an aquifer system.</title>
        <authorList>
            <person name="Anantharaman K."/>
            <person name="Brown C.T."/>
            <person name="Hug L.A."/>
            <person name="Sharon I."/>
            <person name="Castelle C.J."/>
            <person name="Probst A.J."/>
            <person name="Thomas B.C."/>
            <person name="Singh A."/>
            <person name="Wilkins M.J."/>
            <person name="Karaoz U."/>
            <person name="Brodie E.L."/>
            <person name="Williams K.H."/>
            <person name="Hubbard S.S."/>
            <person name="Banfield J.F."/>
        </authorList>
    </citation>
    <scope>NUCLEOTIDE SEQUENCE [LARGE SCALE GENOMIC DNA]</scope>
</reference>
<keyword evidence="1 5" id="KW-1003">Cell membrane</keyword>
<dbReference type="InterPro" id="IPR003494">
    <property type="entry name" value="SHS2_FtsA"/>
</dbReference>
<dbReference type="HAMAP" id="MF_02033">
    <property type="entry name" value="FtsA"/>
    <property type="match status" value="1"/>
</dbReference>
<organism evidence="8 9">
    <name type="scientific">Candidatus Shapirobacteria bacterium RBG_13_44_7</name>
    <dbReference type="NCBI Taxonomy" id="1802149"/>
    <lineage>
        <taxon>Bacteria</taxon>
        <taxon>Candidatus Shapironibacteriota</taxon>
    </lineage>
</organism>
<evidence type="ECO:0000256" key="2">
    <source>
        <dbReference type="ARBA" id="ARBA00022618"/>
    </source>
</evidence>
<dbReference type="SMART" id="SM00842">
    <property type="entry name" value="FtsA"/>
    <property type="match status" value="1"/>
</dbReference>
<evidence type="ECO:0000256" key="4">
    <source>
        <dbReference type="ARBA" id="ARBA00023306"/>
    </source>
</evidence>
<evidence type="ECO:0000256" key="1">
    <source>
        <dbReference type="ARBA" id="ARBA00022475"/>
    </source>
</evidence>
<comment type="function">
    <text evidence="5 6">Cell division protein that is involved in the assembly of the Z ring. May serve as a membrane anchor for the Z ring.</text>
</comment>
<dbReference type="Gene3D" id="3.30.1490.110">
    <property type="match status" value="1"/>
</dbReference>
<evidence type="ECO:0000259" key="7">
    <source>
        <dbReference type="SMART" id="SM00842"/>
    </source>
</evidence>
<dbReference type="EMBL" id="MGDJ01000025">
    <property type="protein sequence ID" value="OGL52339.1"/>
    <property type="molecule type" value="Genomic_DNA"/>
</dbReference>